<dbReference type="EMBL" id="UOGD01000274">
    <property type="protein sequence ID" value="VAX24497.1"/>
    <property type="molecule type" value="Genomic_DNA"/>
</dbReference>
<proteinExistence type="predicted"/>
<dbReference type="InterPro" id="IPR054243">
    <property type="entry name" value="DUF6970"/>
</dbReference>
<reference evidence="2" key="1">
    <citation type="submission" date="2018-06" db="EMBL/GenBank/DDBJ databases">
        <authorList>
            <person name="Zhirakovskaya E."/>
        </authorList>
    </citation>
    <scope>NUCLEOTIDE SEQUENCE</scope>
</reference>
<protein>
    <recommendedName>
        <fullName evidence="1">DUF6970 domain-containing protein</fullName>
    </recommendedName>
</protein>
<dbReference type="PROSITE" id="PS51257">
    <property type="entry name" value="PROKAR_LIPOPROTEIN"/>
    <property type="match status" value="1"/>
</dbReference>
<evidence type="ECO:0000313" key="2">
    <source>
        <dbReference type="EMBL" id="VAX24497.1"/>
    </source>
</evidence>
<sequence length="119" mass="13926">MIKYFKLFVVLLVIILSACNDDQNKICGSDNPLDEIAWLRELRDQFDEDMGPQRQRIIQYKYYGKDVFLIEECYQCADAVSIVYDCEKNIVCEFGGYSGKNTCPDFYKNATEEKILYDN</sequence>
<gene>
    <name evidence="2" type="ORF">MNBD_IGNAVI01-244</name>
</gene>
<dbReference type="AlphaFoldDB" id="A0A3B1D703"/>
<feature type="domain" description="DUF6970" evidence="1">
    <location>
        <begin position="53"/>
        <end position="118"/>
    </location>
</feature>
<name>A0A3B1D703_9ZZZZ</name>
<dbReference type="Pfam" id="PF22311">
    <property type="entry name" value="DUF6970"/>
    <property type="match status" value="1"/>
</dbReference>
<organism evidence="2">
    <name type="scientific">hydrothermal vent metagenome</name>
    <dbReference type="NCBI Taxonomy" id="652676"/>
    <lineage>
        <taxon>unclassified sequences</taxon>
        <taxon>metagenomes</taxon>
        <taxon>ecological metagenomes</taxon>
    </lineage>
</organism>
<evidence type="ECO:0000259" key="1">
    <source>
        <dbReference type="Pfam" id="PF22311"/>
    </source>
</evidence>
<accession>A0A3B1D703</accession>